<evidence type="ECO:0000313" key="3">
    <source>
        <dbReference type="WBParaSite" id="Hba_00083"/>
    </source>
</evidence>
<dbReference type="AlphaFoldDB" id="A0A1I7W640"/>
<keyword evidence="1" id="KW-0732">Signal</keyword>
<name>A0A1I7W640_HETBA</name>
<feature type="signal peptide" evidence="1">
    <location>
        <begin position="1"/>
        <end position="27"/>
    </location>
</feature>
<protein>
    <submittedName>
        <fullName evidence="3">Uncharacterized protein</fullName>
    </submittedName>
</protein>
<organism evidence="2 3">
    <name type="scientific">Heterorhabditis bacteriophora</name>
    <name type="common">Entomopathogenic nematode worm</name>
    <dbReference type="NCBI Taxonomy" id="37862"/>
    <lineage>
        <taxon>Eukaryota</taxon>
        <taxon>Metazoa</taxon>
        <taxon>Ecdysozoa</taxon>
        <taxon>Nematoda</taxon>
        <taxon>Chromadorea</taxon>
        <taxon>Rhabditida</taxon>
        <taxon>Rhabditina</taxon>
        <taxon>Rhabditomorpha</taxon>
        <taxon>Strongyloidea</taxon>
        <taxon>Heterorhabditidae</taxon>
        <taxon>Heterorhabditis</taxon>
    </lineage>
</organism>
<sequence length="46" mass="5463">MQILNSNNYYKHYIFFFLLFIFQPSSALTTQSNQNILKLEGNYNLA</sequence>
<keyword evidence="2" id="KW-1185">Reference proteome</keyword>
<dbReference type="WBParaSite" id="Hba_00083">
    <property type="protein sequence ID" value="Hba_00083"/>
    <property type="gene ID" value="Hba_00083"/>
</dbReference>
<reference evidence="3" key="1">
    <citation type="submission" date="2016-11" db="UniProtKB">
        <authorList>
            <consortium name="WormBaseParasite"/>
        </authorList>
    </citation>
    <scope>IDENTIFICATION</scope>
</reference>
<proteinExistence type="predicted"/>
<accession>A0A1I7W640</accession>
<feature type="chain" id="PRO_5009310459" evidence="1">
    <location>
        <begin position="28"/>
        <end position="46"/>
    </location>
</feature>
<evidence type="ECO:0000313" key="2">
    <source>
        <dbReference type="Proteomes" id="UP000095283"/>
    </source>
</evidence>
<evidence type="ECO:0000256" key="1">
    <source>
        <dbReference type="SAM" id="SignalP"/>
    </source>
</evidence>
<dbReference type="Proteomes" id="UP000095283">
    <property type="component" value="Unplaced"/>
</dbReference>